<feature type="transmembrane region" description="Helical" evidence="7">
    <location>
        <begin position="12"/>
        <end position="30"/>
    </location>
</feature>
<keyword evidence="10" id="KW-1185">Reference proteome</keyword>
<dbReference type="SUPFAM" id="SSF51905">
    <property type="entry name" value="FAD/NAD(P)-binding domain"/>
    <property type="match status" value="1"/>
</dbReference>
<evidence type="ECO:0000259" key="8">
    <source>
        <dbReference type="Pfam" id="PF01593"/>
    </source>
</evidence>
<evidence type="ECO:0000256" key="3">
    <source>
        <dbReference type="ARBA" id="ARBA00022746"/>
    </source>
</evidence>
<evidence type="ECO:0000256" key="5">
    <source>
        <dbReference type="RuleBase" id="RU362075"/>
    </source>
</evidence>
<proteinExistence type="inferred from homology"/>
<dbReference type="InterPro" id="IPR008150">
    <property type="entry name" value="Phytoene_DH_bac_CS"/>
</dbReference>
<reference evidence="9 10" key="1">
    <citation type="journal article" date="2019" name="Int. J. Syst. Evol. Microbiol.">
        <title>The Global Catalogue of Microorganisms (GCM) 10K type strain sequencing project: providing services to taxonomists for standard genome sequencing and annotation.</title>
        <authorList>
            <consortium name="The Broad Institute Genomics Platform"/>
            <consortium name="The Broad Institute Genome Sequencing Center for Infectious Disease"/>
            <person name="Wu L."/>
            <person name="Ma J."/>
        </authorList>
    </citation>
    <scope>NUCLEOTIDE SEQUENCE [LARGE SCALE GENOMIC DNA]</scope>
    <source>
        <strain evidence="9 10">JCM 13244</strain>
    </source>
</reference>
<dbReference type="PANTHER" id="PTHR43734:SF1">
    <property type="entry name" value="PHYTOENE DESATURASE"/>
    <property type="match status" value="1"/>
</dbReference>
<comment type="pathway">
    <text evidence="1 5">Carotenoid biosynthesis.</text>
</comment>
<gene>
    <name evidence="9" type="ORF">GCM10009680_67070</name>
</gene>
<evidence type="ECO:0000256" key="4">
    <source>
        <dbReference type="ARBA" id="ARBA00023002"/>
    </source>
</evidence>
<dbReference type="NCBIfam" id="TIGR02734">
    <property type="entry name" value="crtI_fam"/>
    <property type="match status" value="1"/>
</dbReference>
<dbReference type="InterPro" id="IPR014105">
    <property type="entry name" value="Carotenoid/retinoid_OxRdtase"/>
</dbReference>
<comment type="caution">
    <text evidence="9">The sequence shown here is derived from an EMBL/GenBank/DDBJ whole genome shotgun (WGS) entry which is preliminary data.</text>
</comment>
<feature type="compositionally biased region" description="Pro residues" evidence="6">
    <location>
        <begin position="686"/>
        <end position="713"/>
    </location>
</feature>
<keyword evidence="3 5" id="KW-0125">Carotenoid biosynthesis</keyword>
<evidence type="ECO:0000256" key="2">
    <source>
        <dbReference type="ARBA" id="ARBA00006046"/>
    </source>
</evidence>
<feature type="region of interest" description="Disordered" evidence="6">
    <location>
        <begin position="491"/>
        <end position="726"/>
    </location>
</feature>
<dbReference type="PROSITE" id="PS00982">
    <property type="entry name" value="PHYTOENE_DH"/>
    <property type="match status" value="1"/>
</dbReference>
<dbReference type="PANTHER" id="PTHR43734">
    <property type="entry name" value="PHYTOENE DESATURASE"/>
    <property type="match status" value="1"/>
</dbReference>
<dbReference type="PRINTS" id="PR01217">
    <property type="entry name" value="PRICHEXTENSN"/>
</dbReference>
<feature type="compositionally biased region" description="Low complexity" evidence="6">
    <location>
        <begin position="557"/>
        <end position="661"/>
    </location>
</feature>
<dbReference type="Proteomes" id="UP001499947">
    <property type="component" value="Unassembled WGS sequence"/>
</dbReference>
<comment type="similarity">
    <text evidence="2 5">Belongs to the carotenoid/retinoid oxidoreductase family.</text>
</comment>
<keyword evidence="7" id="KW-1133">Transmembrane helix</keyword>
<accession>A0ABN2J208</accession>
<evidence type="ECO:0000313" key="10">
    <source>
        <dbReference type="Proteomes" id="UP001499947"/>
    </source>
</evidence>
<evidence type="ECO:0000256" key="1">
    <source>
        <dbReference type="ARBA" id="ARBA00004829"/>
    </source>
</evidence>
<dbReference type="Pfam" id="PF01593">
    <property type="entry name" value="Amino_oxidase"/>
    <property type="match status" value="1"/>
</dbReference>
<feature type="domain" description="Amine oxidase" evidence="8">
    <location>
        <begin position="19"/>
        <end position="490"/>
    </location>
</feature>
<keyword evidence="4 5" id="KW-0560">Oxidoreductase</keyword>
<evidence type="ECO:0000313" key="9">
    <source>
        <dbReference type="EMBL" id="GAA1716349.1"/>
    </source>
</evidence>
<sequence length="726" mass="75470">MTRALPGPTDHVVVVGAGLAGLSAALHLLGAGRRVTVLEREDLPGGRAGRLDLAGYRIDTGPTVLTMPELADEAFAAVGDSLCERVHLVPLHPAYRARFADGSSLDVHTGADAMAAEVERFAGPAEAAGYRRLRDWLERLYRAQLRRFIDVNFDSPLGLLNADLARLAALGGFGRLDARIGRFLNDERLRRVFSFQALYAGVPPARVLAAYAVIAYMDTVAGVYFPRGGMHALPRAMAEAATDAGAELRYGQRVTRLERSGERITAVVTDTGRIPCDAVILTPDLPVAYRLLGRRPRRPLGLRHSPSAVVLHIGTDRTWPQLAHHTLSFGAAWHTTFDELARAGRLMSDPSLLITRPTATDPGLAPPGRHLHYILAPCPNTAIGPHAAAWSDLGPRYRDTLLRELERRGLDGIEAAIEEECLITPADWHTRGHAAGTPFSAAHTFAQTGPFRPRNLVRGTENAVLAGCGTTPGVGVPTVLLSGKLAAARVTGVPGRGTTRPRPSTTSALPARAAHPARADAPATADLPPRAGLSAPTSPPATADLPATPSLPTRAGAPARADLPTTADPPATASPPATTAHPATPSLPTRAGAPARADLPTTTALPTRTGAPTTTAHPATAARPATTAHPTRAGAPARPGSPAPSVSLAAVTREAAAAPRAPETPRPCPTGAPEPPASSPQSPASSPQPPASSPQPPPAALQPPVPESPPADPTDPTAPAIEGRTG</sequence>
<dbReference type="Gene3D" id="3.50.50.60">
    <property type="entry name" value="FAD/NAD(P)-binding domain"/>
    <property type="match status" value="2"/>
</dbReference>
<dbReference type="EMBL" id="BAAALR010000078">
    <property type="protein sequence ID" value="GAA1716349.1"/>
    <property type="molecule type" value="Genomic_DNA"/>
</dbReference>
<keyword evidence="7" id="KW-0472">Membrane</keyword>
<protein>
    <recommendedName>
        <fullName evidence="8">Amine oxidase domain-containing protein</fullName>
    </recommendedName>
</protein>
<dbReference type="InterPro" id="IPR036188">
    <property type="entry name" value="FAD/NAD-bd_sf"/>
</dbReference>
<organism evidence="9 10">
    <name type="scientific">Streptomyces yatensis</name>
    <dbReference type="NCBI Taxonomy" id="155177"/>
    <lineage>
        <taxon>Bacteria</taxon>
        <taxon>Bacillati</taxon>
        <taxon>Actinomycetota</taxon>
        <taxon>Actinomycetes</taxon>
        <taxon>Kitasatosporales</taxon>
        <taxon>Streptomycetaceae</taxon>
        <taxon>Streptomyces</taxon>
        <taxon>Streptomyces violaceusniger group</taxon>
    </lineage>
</organism>
<evidence type="ECO:0000256" key="7">
    <source>
        <dbReference type="SAM" id="Phobius"/>
    </source>
</evidence>
<name>A0ABN2J208_9ACTN</name>
<feature type="compositionally biased region" description="Pro residues" evidence="6">
    <location>
        <begin position="662"/>
        <end position="678"/>
    </location>
</feature>
<evidence type="ECO:0000256" key="6">
    <source>
        <dbReference type="SAM" id="MobiDB-lite"/>
    </source>
</evidence>
<keyword evidence="7" id="KW-0812">Transmembrane</keyword>
<feature type="compositionally biased region" description="Low complexity" evidence="6">
    <location>
        <begin position="491"/>
        <end position="531"/>
    </location>
</feature>
<dbReference type="InterPro" id="IPR002937">
    <property type="entry name" value="Amino_oxidase"/>
</dbReference>